<dbReference type="EMBL" id="OBQF01000005">
    <property type="protein sequence ID" value="SOC43842.1"/>
    <property type="molecule type" value="Genomic_DNA"/>
</dbReference>
<dbReference type="InterPro" id="IPR051081">
    <property type="entry name" value="HTH_MetalResp_TranReg"/>
</dbReference>
<reference evidence="6" key="1">
    <citation type="submission" date="2017-08" db="EMBL/GenBank/DDBJ databases">
        <authorList>
            <person name="Varghese N."/>
            <person name="Submissions S."/>
        </authorList>
    </citation>
    <scope>NUCLEOTIDE SEQUENCE [LARGE SCALE GENOMIC DNA]</scope>
    <source>
        <strain evidence="6">DSM 23173</strain>
    </source>
</reference>
<organism evidence="5 6">
    <name type="scientific">Salinicoccus kekensis</name>
    <dbReference type="NCBI Taxonomy" id="714307"/>
    <lineage>
        <taxon>Bacteria</taxon>
        <taxon>Bacillati</taxon>
        <taxon>Bacillota</taxon>
        <taxon>Bacilli</taxon>
        <taxon>Bacillales</taxon>
        <taxon>Staphylococcaceae</taxon>
        <taxon>Salinicoccus</taxon>
    </lineage>
</organism>
<keyword evidence="1" id="KW-0805">Transcription regulation</keyword>
<dbReference type="GO" id="GO:0003677">
    <property type="term" value="F:DNA binding"/>
    <property type="evidence" value="ECO:0007669"/>
    <property type="project" value="UniProtKB-KW"/>
</dbReference>
<evidence type="ECO:0000259" key="4">
    <source>
        <dbReference type="PROSITE" id="PS50987"/>
    </source>
</evidence>
<dbReference type="Proteomes" id="UP000219412">
    <property type="component" value="Unassembled WGS sequence"/>
</dbReference>
<sequence length="113" mass="12987">MQMDLVKSDLLKEYEQIFKALADEKRLKILHLLADSPLESNCVCDLTEAMDMAQSKLSYHLKILLSAGLINQTKKGTWHYYALNEENISAVLSDDIFQNLRIKRMITPENEGE</sequence>
<evidence type="ECO:0000313" key="6">
    <source>
        <dbReference type="Proteomes" id="UP000219412"/>
    </source>
</evidence>
<gene>
    <name evidence="5" type="ORF">SAMN05878391_2128</name>
</gene>
<proteinExistence type="predicted"/>
<protein>
    <submittedName>
        <fullName evidence="5">ArsR family transcriptional regulator</fullName>
    </submittedName>
</protein>
<name>A0A285UPU3_9STAP</name>
<dbReference type="Gene3D" id="1.10.10.10">
    <property type="entry name" value="Winged helix-like DNA-binding domain superfamily/Winged helix DNA-binding domain"/>
    <property type="match status" value="1"/>
</dbReference>
<dbReference type="PROSITE" id="PS50987">
    <property type="entry name" value="HTH_ARSR_2"/>
    <property type="match status" value="1"/>
</dbReference>
<dbReference type="SMART" id="SM00418">
    <property type="entry name" value="HTH_ARSR"/>
    <property type="match status" value="1"/>
</dbReference>
<feature type="domain" description="HTH arsR-type" evidence="4">
    <location>
        <begin position="6"/>
        <end position="103"/>
    </location>
</feature>
<dbReference type="InterPro" id="IPR011991">
    <property type="entry name" value="ArsR-like_HTH"/>
</dbReference>
<dbReference type="InterPro" id="IPR036388">
    <property type="entry name" value="WH-like_DNA-bd_sf"/>
</dbReference>
<evidence type="ECO:0000256" key="1">
    <source>
        <dbReference type="ARBA" id="ARBA00023015"/>
    </source>
</evidence>
<dbReference type="InterPro" id="IPR036390">
    <property type="entry name" value="WH_DNA-bd_sf"/>
</dbReference>
<dbReference type="PANTHER" id="PTHR33154">
    <property type="entry name" value="TRANSCRIPTIONAL REGULATOR, ARSR FAMILY"/>
    <property type="match status" value="1"/>
</dbReference>
<keyword evidence="2" id="KW-0238">DNA-binding</keyword>
<dbReference type="NCBIfam" id="NF033788">
    <property type="entry name" value="HTH_metalloreg"/>
    <property type="match status" value="1"/>
</dbReference>
<evidence type="ECO:0000256" key="3">
    <source>
        <dbReference type="ARBA" id="ARBA00023163"/>
    </source>
</evidence>
<accession>A0A285UPU3</accession>
<keyword evidence="6" id="KW-1185">Reference proteome</keyword>
<dbReference type="PRINTS" id="PR00778">
    <property type="entry name" value="HTHARSR"/>
</dbReference>
<dbReference type="Pfam" id="PF01022">
    <property type="entry name" value="HTH_5"/>
    <property type="match status" value="1"/>
</dbReference>
<dbReference type="GO" id="GO:0003700">
    <property type="term" value="F:DNA-binding transcription factor activity"/>
    <property type="evidence" value="ECO:0007669"/>
    <property type="project" value="InterPro"/>
</dbReference>
<evidence type="ECO:0000256" key="2">
    <source>
        <dbReference type="ARBA" id="ARBA00023125"/>
    </source>
</evidence>
<keyword evidence="3" id="KW-0804">Transcription</keyword>
<evidence type="ECO:0000313" key="5">
    <source>
        <dbReference type="EMBL" id="SOC43842.1"/>
    </source>
</evidence>
<dbReference type="SUPFAM" id="SSF46785">
    <property type="entry name" value="Winged helix' DNA-binding domain"/>
    <property type="match status" value="1"/>
</dbReference>
<dbReference type="CDD" id="cd00090">
    <property type="entry name" value="HTH_ARSR"/>
    <property type="match status" value="1"/>
</dbReference>
<dbReference type="PANTHER" id="PTHR33154:SF18">
    <property type="entry name" value="ARSENICAL RESISTANCE OPERON REPRESSOR"/>
    <property type="match status" value="1"/>
</dbReference>
<dbReference type="AlphaFoldDB" id="A0A285UPU3"/>
<dbReference type="InterPro" id="IPR001845">
    <property type="entry name" value="HTH_ArsR_DNA-bd_dom"/>
</dbReference>